<name>C5AYK0_METEA</name>
<accession>C5AYK0</accession>
<dbReference type="Proteomes" id="UP000009081">
    <property type="component" value="Chromosome"/>
</dbReference>
<dbReference type="RefSeq" id="WP_012752426.1">
    <property type="nucleotide sequence ID" value="NC_012808.1"/>
</dbReference>
<dbReference type="KEGG" id="mea:Mex_1p1252"/>
<dbReference type="OrthoDB" id="7994432at2"/>
<protein>
    <submittedName>
        <fullName evidence="1">Uncharacterized protein</fullName>
    </submittedName>
</protein>
<dbReference type="STRING" id="272630.MexAM1_META1p1252"/>
<proteinExistence type="predicted"/>
<organism evidence="1 2">
    <name type="scientific">Methylorubrum extorquens (strain ATCC 14718 / DSM 1338 / JCM 2805 / NCIMB 9133 / AM1)</name>
    <name type="common">Methylobacterium extorquens</name>
    <dbReference type="NCBI Taxonomy" id="272630"/>
    <lineage>
        <taxon>Bacteria</taxon>
        <taxon>Pseudomonadati</taxon>
        <taxon>Pseudomonadota</taxon>
        <taxon>Alphaproteobacteria</taxon>
        <taxon>Hyphomicrobiales</taxon>
        <taxon>Methylobacteriaceae</taxon>
        <taxon>Methylorubrum</taxon>
    </lineage>
</organism>
<reference evidence="1 2" key="1">
    <citation type="journal article" date="2009" name="PLoS ONE">
        <title>Methylobacterium genome sequences: a reference blueprint to investigate microbial metabolism of C1 compounds from natural and industrial sources.</title>
        <authorList>
            <person name="Vuilleumier S."/>
            <person name="Chistoserdova L."/>
            <person name="Lee M.-C."/>
            <person name="Bringel F."/>
            <person name="Lajus A."/>
            <person name="Zhou Y."/>
            <person name="Gourion B."/>
            <person name="Barbe V."/>
            <person name="Chang J."/>
            <person name="Cruveiller S."/>
            <person name="Dossat C."/>
            <person name="Gillett W."/>
            <person name="Gruffaz C."/>
            <person name="Haugen E."/>
            <person name="Hourcade E."/>
            <person name="Levy R."/>
            <person name="Mangenot S."/>
            <person name="Muller E."/>
            <person name="Nadalig T."/>
            <person name="Pagni M."/>
            <person name="Penny C."/>
            <person name="Peyraud R."/>
            <person name="Robinson D.G."/>
            <person name="Roche D."/>
            <person name="Rouy Z."/>
            <person name="Saenampechek C."/>
            <person name="Salvignol G."/>
            <person name="Vallenet D."/>
            <person name="Wu Z."/>
            <person name="Marx C.J."/>
            <person name="Vorholt J.A."/>
            <person name="Olson M.V."/>
            <person name="Kaul R."/>
            <person name="Weissenbach J."/>
            <person name="Medigue C."/>
            <person name="Lidstrom M.E."/>
        </authorList>
    </citation>
    <scope>NUCLEOTIDE SEQUENCE [LARGE SCALE GENOMIC DNA]</scope>
    <source>
        <strain evidence="2">ATCC 14718 / DSM 1338 / JCM 2805 / NCIMB 9133 / AM1</strain>
    </source>
</reference>
<evidence type="ECO:0000313" key="1">
    <source>
        <dbReference type="EMBL" id="ACS39116.1"/>
    </source>
</evidence>
<sequence>MISRHPPVSHIAGVLAAKEGLVPSHELAAAIMARLDREGFAIVPRDQAGAVAALQALDGILALRDAAGDEELVTEWAEQLGHDSPARLTSALVAVRNVLDQGTSA</sequence>
<keyword evidence="2" id="KW-1185">Reference proteome</keyword>
<dbReference type="AlphaFoldDB" id="C5AYK0"/>
<dbReference type="HOGENOM" id="CLU_2233344_0_0_5"/>
<gene>
    <name evidence="1" type="ordered locus">MexAM1_META1p1252</name>
</gene>
<dbReference type="EMBL" id="CP001510">
    <property type="protein sequence ID" value="ACS39116.1"/>
    <property type="molecule type" value="Genomic_DNA"/>
</dbReference>
<evidence type="ECO:0000313" key="2">
    <source>
        <dbReference type="Proteomes" id="UP000009081"/>
    </source>
</evidence>